<evidence type="ECO:0000313" key="1">
    <source>
        <dbReference type="EMBL" id="KAJ8631841.1"/>
    </source>
</evidence>
<sequence length="96" mass="11315">MDNVNVRFSSTHPVRVSTGWTGKIHSIFLPVSSLKKKKKKKKRCKCKREEDQVEPTRFLQTDTQELAIGSFIPQLRGWDCGHCLKAFYYLQMHWPY</sequence>
<dbReference type="Proteomes" id="UP001234297">
    <property type="component" value="Chromosome 7"/>
</dbReference>
<evidence type="ECO:0000313" key="2">
    <source>
        <dbReference type="Proteomes" id="UP001234297"/>
    </source>
</evidence>
<gene>
    <name evidence="1" type="ORF">MRB53_025164</name>
</gene>
<reference evidence="1 2" key="1">
    <citation type="journal article" date="2022" name="Hortic Res">
        <title>A haplotype resolved chromosomal level avocado genome allows analysis of novel avocado genes.</title>
        <authorList>
            <person name="Nath O."/>
            <person name="Fletcher S.J."/>
            <person name="Hayward A."/>
            <person name="Shaw L.M."/>
            <person name="Masouleh A.K."/>
            <person name="Furtado A."/>
            <person name="Henry R.J."/>
            <person name="Mitter N."/>
        </authorList>
    </citation>
    <scope>NUCLEOTIDE SEQUENCE [LARGE SCALE GENOMIC DNA]</scope>
    <source>
        <strain evidence="2">cv. Hass</strain>
    </source>
</reference>
<protein>
    <submittedName>
        <fullName evidence="1">Uncharacterized protein</fullName>
    </submittedName>
</protein>
<dbReference type="EMBL" id="CM056815">
    <property type="protein sequence ID" value="KAJ8631841.1"/>
    <property type="molecule type" value="Genomic_DNA"/>
</dbReference>
<organism evidence="1 2">
    <name type="scientific">Persea americana</name>
    <name type="common">Avocado</name>
    <dbReference type="NCBI Taxonomy" id="3435"/>
    <lineage>
        <taxon>Eukaryota</taxon>
        <taxon>Viridiplantae</taxon>
        <taxon>Streptophyta</taxon>
        <taxon>Embryophyta</taxon>
        <taxon>Tracheophyta</taxon>
        <taxon>Spermatophyta</taxon>
        <taxon>Magnoliopsida</taxon>
        <taxon>Magnoliidae</taxon>
        <taxon>Laurales</taxon>
        <taxon>Lauraceae</taxon>
        <taxon>Persea</taxon>
    </lineage>
</organism>
<accession>A0ACC2LEI2</accession>
<name>A0ACC2LEI2_PERAE</name>
<proteinExistence type="predicted"/>
<keyword evidence="2" id="KW-1185">Reference proteome</keyword>
<comment type="caution">
    <text evidence="1">The sequence shown here is derived from an EMBL/GenBank/DDBJ whole genome shotgun (WGS) entry which is preliminary data.</text>
</comment>